<keyword evidence="15" id="KW-1185">Reference proteome</keyword>
<dbReference type="GO" id="GO:0006071">
    <property type="term" value="P:glycerol metabolic process"/>
    <property type="evidence" value="ECO:0007669"/>
    <property type="project" value="UniProtKB-KW"/>
</dbReference>
<evidence type="ECO:0000313" key="14">
    <source>
        <dbReference type="EMBL" id="MBD8505187.1"/>
    </source>
</evidence>
<dbReference type="EC" id="2.3.1.20" evidence="4"/>
<evidence type="ECO:0000256" key="9">
    <source>
        <dbReference type="ARBA" id="ARBA00023315"/>
    </source>
</evidence>
<evidence type="ECO:0000256" key="6">
    <source>
        <dbReference type="ARBA" id="ARBA00022679"/>
    </source>
</evidence>
<dbReference type="GO" id="GO:0019432">
    <property type="term" value="P:triglyceride biosynthetic process"/>
    <property type="evidence" value="ECO:0007669"/>
    <property type="project" value="TreeGrafter"/>
</dbReference>
<dbReference type="GO" id="GO:0004144">
    <property type="term" value="F:diacylglycerol O-acyltransferase activity"/>
    <property type="evidence" value="ECO:0007669"/>
    <property type="project" value="UniProtKB-EC"/>
</dbReference>
<dbReference type="EMBL" id="JACYWE010000001">
    <property type="protein sequence ID" value="MBD8505187.1"/>
    <property type="molecule type" value="Genomic_DNA"/>
</dbReference>
<dbReference type="AlphaFoldDB" id="A0A927JAN5"/>
<evidence type="ECO:0000256" key="3">
    <source>
        <dbReference type="ARBA" id="ARBA00009587"/>
    </source>
</evidence>
<dbReference type="InterPro" id="IPR004255">
    <property type="entry name" value="O-acyltransferase_WSD1_N"/>
</dbReference>
<dbReference type="InterPro" id="IPR009721">
    <property type="entry name" value="O-acyltransferase_WSD1_C"/>
</dbReference>
<comment type="pathway">
    <text evidence="2">Lipid metabolism.</text>
</comment>
<comment type="catalytic activity">
    <reaction evidence="10">
        <text>an acyl-CoA + a 1,2-diacyl-sn-glycerol = a triacyl-sn-glycerol + CoA</text>
        <dbReference type="Rhea" id="RHEA:10868"/>
        <dbReference type="ChEBI" id="CHEBI:17815"/>
        <dbReference type="ChEBI" id="CHEBI:57287"/>
        <dbReference type="ChEBI" id="CHEBI:58342"/>
        <dbReference type="ChEBI" id="CHEBI:64615"/>
        <dbReference type="EC" id="2.3.1.20"/>
    </reaction>
</comment>
<accession>A0A927JAN5</accession>
<comment type="similarity">
    <text evidence="3">Belongs to the long-chain O-acyltransferase family.</text>
</comment>
<dbReference type="GO" id="GO:0001666">
    <property type="term" value="P:response to hypoxia"/>
    <property type="evidence" value="ECO:0007669"/>
    <property type="project" value="TreeGrafter"/>
</dbReference>
<dbReference type="GO" id="GO:0071731">
    <property type="term" value="P:response to nitric oxide"/>
    <property type="evidence" value="ECO:0007669"/>
    <property type="project" value="TreeGrafter"/>
</dbReference>
<keyword evidence="5" id="KW-0444">Lipid biosynthesis</keyword>
<comment type="caution">
    <text evidence="14">The sequence shown here is derived from an EMBL/GenBank/DDBJ whole genome shotgun (WGS) entry which is preliminary data.</text>
</comment>
<dbReference type="Pfam" id="PF06974">
    <property type="entry name" value="WS_DGAT_C"/>
    <property type="match status" value="1"/>
</dbReference>
<comment type="pathway">
    <text evidence="1">Glycerolipid metabolism; triacylglycerol biosynthesis.</text>
</comment>
<protein>
    <recommendedName>
        <fullName evidence="4">diacylglycerol O-acyltransferase</fullName>
        <ecNumber evidence="4">2.3.1.20</ecNumber>
    </recommendedName>
</protein>
<evidence type="ECO:0000256" key="11">
    <source>
        <dbReference type="SAM" id="MobiDB-lite"/>
    </source>
</evidence>
<dbReference type="RefSeq" id="WP_192037657.1">
    <property type="nucleotide sequence ID" value="NZ_JACYWE010000001.1"/>
</dbReference>
<evidence type="ECO:0000256" key="1">
    <source>
        <dbReference type="ARBA" id="ARBA00004771"/>
    </source>
</evidence>
<dbReference type="Pfam" id="PF03007">
    <property type="entry name" value="WS_DGAT_cat"/>
    <property type="match status" value="1"/>
</dbReference>
<keyword evidence="8" id="KW-0443">Lipid metabolism</keyword>
<evidence type="ECO:0000256" key="7">
    <source>
        <dbReference type="ARBA" id="ARBA00022798"/>
    </source>
</evidence>
<name>A0A927JAN5_9ACTN</name>
<evidence type="ECO:0000256" key="5">
    <source>
        <dbReference type="ARBA" id="ARBA00022516"/>
    </source>
</evidence>
<feature type="region of interest" description="Disordered" evidence="11">
    <location>
        <begin position="215"/>
        <end position="239"/>
    </location>
</feature>
<dbReference type="Proteomes" id="UP000642993">
    <property type="component" value="Unassembled WGS sequence"/>
</dbReference>
<dbReference type="GO" id="GO:0005886">
    <property type="term" value="C:plasma membrane"/>
    <property type="evidence" value="ECO:0007669"/>
    <property type="project" value="TreeGrafter"/>
</dbReference>
<evidence type="ECO:0000256" key="10">
    <source>
        <dbReference type="ARBA" id="ARBA00048109"/>
    </source>
</evidence>
<organism evidence="14 15">
    <name type="scientific">Lolliginicoccus lacisalsi</name>
    <dbReference type="NCBI Taxonomy" id="2742202"/>
    <lineage>
        <taxon>Bacteria</taxon>
        <taxon>Bacillati</taxon>
        <taxon>Actinomycetota</taxon>
        <taxon>Actinomycetes</taxon>
        <taxon>Mycobacteriales</taxon>
        <taxon>Hoyosellaceae</taxon>
        <taxon>Lolliginicoccus</taxon>
    </lineage>
</organism>
<dbReference type="PANTHER" id="PTHR31650:SF1">
    <property type="entry name" value="WAX ESTER SYNTHASE_DIACYLGLYCEROL ACYLTRANSFERASE 4-RELATED"/>
    <property type="match status" value="1"/>
</dbReference>
<dbReference type="GO" id="GO:0051701">
    <property type="term" value="P:biological process involved in interaction with host"/>
    <property type="evidence" value="ECO:0007669"/>
    <property type="project" value="TreeGrafter"/>
</dbReference>
<keyword evidence="9" id="KW-0012">Acyltransferase</keyword>
<dbReference type="SUPFAM" id="SSF52777">
    <property type="entry name" value="CoA-dependent acyltransferases"/>
    <property type="match status" value="1"/>
</dbReference>
<proteinExistence type="inferred from homology"/>
<evidence type="ECO:0000259" key="12">
    <source>
        <dbReference type="Pfam" id="PF03007"/>
    </source>
</evidence>
<feature type="domain" description="O-acyltransferase WSD1-like N-terminal" evidence="12">
    <location>
        <begin position="19"/>
        <end position="271"/>
    </location>
</feature>
<sequence length="475" mass="49562">MRLDDTSTWMTYLNEGAQASAIMHVLFVDPRQADGVPDSSALLRGFVAERLAHHPCFQRRIVRSPGGLGSSHLVVDPGFDIADHVSVEALDPSLTWAGFCDRLVAIRHERLDPQRAPWHVMLLTGVPDGPGIRPGTMALVVRTEHAVMDGGASAAFVRALLAVSPLVPARPPTTDSGSGARALPLPPATVVAASSIAEMPRRALRFAASIGQARTRSGSGGAAVEGLEGRGPRAATDPAGSGHRFFVVTTSLRAMNEARAGIPGATVNDAVLALVGGALRRYLLEHATLPEVPLRSIVTVSTTGGTDGRERLIGNDFAMVIFPLRTDIEDPLERVAAIAGASGRIKTALADGPRLHGERAMQAIPPLFLPRALSLLGRLQRRRTPGTQAPAANAVLVNVPIGPGPLALGGAPVYRSLGVPFIEGLGVAHWVSTLGDDMTIGVLARSGSITDLDSYQGAFAQELAAMRAGASPAGN</sequence>
<evidence type="ECO:0000256" key="8">
    <source>
        <dbReference type="ARBA" id="ARBA00023098"/>
    </source>
</evidence>
<feature type="domain" description="O-acyltransferase WSD1 C-terminal" evidence="13">
    <location>
        <begin position="314"/>
        <end position="466"/>
    </location>
</feature>
<dbReference type="PANTHER" id="PTHR31650">
    <property type="entry name" value="O-ACYLTRANSFERASE (WSD1-LIKE) FAMILY PROTEIN"/>
    <property type="match status" value="1"/>
</dbReference>
<evidence type="ECO:0000259" key="13">
    <source>
        <dbReference type="Pfam" id="PF06974"/>
    </source>
</evidence>
<keyword evidence="7" id="KW-0319">Glycerol metabolism</keyword>
<evidence type="ECO:0000313" key="15">
    <source>
        <dbReference type="Proteomes" id="UP000642993"/>
    </source>
</evidence>
<evidence type="ECO:0000256" key="4">
    <source>
        <dbReference type="ARBA" id="ARBA00013244"/>
    </source>
</evidence>
<gene>
    <name evidence="14" type="ORF">HT102_01610</name>
</gene>
<dbReference type="InterPro" id="IPR045034">
    <property type="entry name" value="O-acyltransferase_WSD1-like"/>
</dbReference>
<evidence type="ECO:0000256" key="2">
    <source>
        <dbReference type="ARBA" id="ARBA00005189"/>
    </source>
</evidence>
<keyword evidence="6" id="KW-0808">Transferase</keyword>
<reference evidence="14" key="1">
    <citation type="submission" date="2020-09" db="EMBL/GenBank/DDBJ databases">
        <title>Hoyosella lacisalsi sp. nov., a halotolerant actinobacterium isolated from soil of Lake Gudzhirganskoe.</title>
        <authorList>
            <person name="Yang Q."/>
            <person name="Guo P.Y."/>
            <person name="Liu S.W."/>
            <person name="Li F.N."/>
            <person name="Sun C.H."/>
        </authorList>
    </citation>
    <scope>NUCLEOTIDE SEQUENCE</scope>
    <source>
        <strain evidence="14">G463</strain>
    </source>
</reference>